<proteinExistence type="predicted"/>
<reference evidence="2 3" key="1">
    <citation type="submission" date="2019-01" db="EMBL/GenBank/DDBJ databases">
        <title>Sequencing of cultivated peanut Arachis hypogaea provides insights into genome evolution and oil improvement.</title>
        <authorList>
            <person name="Chen X."/>
        </authorList>
    </citation>
    <scope>NUCLEOTIDE SEQUENCE [LARGE SCALE GENOMIC DNA]</scope>
    <source>
        <strain evidence="3">cv. Fuhuasheng</strain>
        <tissue evidence="2">Leaves</tissue>
    </source>
</reference>
<dbReference type="AlphaFoldDB" id="A0A444Z837"/>
<accession>A0A444Z837</accession>
<comment type="caution">
    <text evidence="2">The sequence shown here is derived from an EMBL/GenBank/DDBJ whole genome shotgun (WGS) entry which is preliminary data.</text>
</comment>
<dbReference type="InterPro" id="IPR012340">
    <property type="entry name" value="NA-bd_OB-fold"/>
</dbReference>
<protein>
    <recommendedName>
        <fullName evidence="1">Replication protein A 70 kDa DNA-binding subunit B/D first OB fold domain-containing protein</fullName>
    </recommendedName>
</protein>
<feature type="domain" description="Replication protein A 70 kDa DNA-binding subunit B/D first OB fold" evidence="1">
    <location>
        <begin position="3"/>
        <end position="61"/>
    </location>
</feature>
<dbReference type="Proteomes" id="UP000289738">
    <property type="component" value="Chromosome B05"/>
</dbReference>
<sequence>MVFSLELILQDEKGGRIHATICKSALELFNNRIKEHVIYSMQNFIVKLNNGKVRTTPHNYNSSHVQA</sequence>
<dbReference type="EMBL" id="SDMP01000015">
    <property type="protein sequence ID" value="RYR10354.1"/>
    <property type="molecule type" value="Genomic_DNA"/>
</dbReference>
<evidence type="ECO:0000259" key="1">
    <source>
        <dbReference type="Pfam" id="PF02721"/>
    </source>
</evidence>
<organism evidence="2 3">
    <name type="scientific">Arachis hypogaea</name>
    <name type="common">Peanut</name>
    <dbReference type="NCBI Taxonomy" id="3818"/>
    <lineage>
        <taxon>Eukaryota</taxon>
        <taxon>Viridiplantae</taxon>
        <taxon>Streptophyta</taxon>
        <taxon>Embryophyta</taxon>
        <taxon>Tracheophyta</taxon>
        <taxon>Spermatophyta</taxon>
        <taxon>Magnoliopsida</taxon>
        <taxon>eudicotyledons</taxon>
        <taxon>Gunneridae</taxon>
        <taxon>Pentapetalae</taxon>
        <taxon>rosids</taxon>
        <taxon>fabids</taxon>
        <taxon>Fabales</taxon>
        <taxon>Fabaceae</taxon>
        <taxon>Papilionoideae</taxon>
        <taxon>50 kb inversion clade</taxon>
        <taxon>dalbergioids sensu lato</taxon>
        <taxon>Dalbergieae</taxon>
        <taxon>Pterocarpus clade</taxon>
        <taxon>Arachis</taxon>
    </lineage>
</organism>
<dbReference type="InterPro" id="IPR003871">
    <property type="entry name" value="RFA1B/D_OB_1st"/>
</dbReference>
<dbReference type="Gene3D" id="2.40.50.140">
    <property type="entry name" value="Nucleic acid-binding proteins"/>
    <property type="match status" value="1"/>
</dbReference>
<dbReference type="SUPFAM" id="SSF50249">
    <property type="entry name" value="Nucleic acid-binding proteins"/>
    <property type="match status" value="1"/>
</dbReference>
<dbReference type="CDD" id="cd04480">
    <property type="entry name" value="RPA1_DBD_A_like"/>
    <property type="match status" value="1"/>
</dbReference>
<keyword evidence="3" id="KW-1185">Reference proteome</keyword>
<evidence type="ECO:0000313" key="3">
    <source>
        <dbReference type="Proteomes" id="UP000289738"/>
    </source>
</evidence>
<evidence type="ECO:0000313" key="2">
    <source>
        <dbReference type="EMBL" id="RYR10354.1"/>
    </source>
</evidence>
<gene>
    <name evidence="2" type="ORF">Ahy_B05g078820</name>
</gene>
<name>A0A444Z837_ARAHY</name>
<dbReference type="Pfam" id="PF02721">
    <property type="entry name" value="DUF223"/>
    <property type="match status" value="1"/>
</dbReference>